<evidence type="ECO:0000259" key="7">
    <source>
        <dbReference type="Pfam" id="PF18052"/>
    </source>
</evidence>
<comment type="caution">
    <text evidence="10">The sequence shown here is derived from an EMBL/GenBank/DDBJ whole genome shotgun (WGS) entry which is preliminary data.</text>
</comment>
<dbReference type="PROSITE" id="PS51450">
    <property type="entry name" value="LRR"/>
    <property type="match status" value="1"/>
</dbReference>
<evidence type="ECO:0000259" key="9">
    <source>
        <dbReference type="Pfam" id="PF25019"/>
    </source>
</evidence>
<dbReference type="FunFam" id="3.40.50.300:FF:001091">
    <property type="entry name" value="Probable disease resistance protein At1g61300"/>
    <property type="match status" value="1"/>
</dbReference>
<evidence type="ECO:0000256" key="3">
    <source>
        <dbReference type="ARBA" id="ARBA00022741"/>
    </source>
</evidence>
<dbReference type="InterPro" id="IPR042197">
    <property type="entry name" value="Apaf_helical"/>
</dbReference>
<feature type="domain" description="NB-ARC" evidence="6">
    <location>
        <begin position="167"/>
        <end position="336"/>
    </location>
</feature>
<feature type="domain" description="R13L1/DRL21-like LRR repeat region" evidence="9">
    <location>
        <begin position="683"/>
        <end position="805"/>
    </location>
</feature>
<dbReference type="InterPro" id="IPR041118">
    <property type="entry name" value="Rx_N"/>
</dbReference>
<keyword evidence="1" id="KW-0433">Leucine-rich repeat</keyword>
<name>A0AAD9TJI7_9ROSI</name>
<keyword evidence="3" id="KW-0547">Nucleotide-binding</keyword>
<dbReference type="Pfam" id="PF00931">
    <property type="entry name" value="NB-ARC"/>
    <property type="match status" value="1"/>
</dbReference>
<evidence type="ECO:0000256" key="1">
    <source>
        <dbReference type="ARBA" id="ARBA00022614"/>
    </source>
</evidence>
<accession>A0AAD9TJI7</accession>
<dbReference type="InterPro" id="IPR036388">
    <property type="entry name" value="WH-like_DNA-bd_sf"/>
</dbReference>
<dbReference type="InterPro" id="IPR002182">
    <property type="entry name" value="NB-ARC"/>
</dbReference>
<proteinExistence type="predicted"/>
<dbReference type="AlphaFoldDB" id="A0AAD9TJI7"/>
<dbReference type="Gene3D" id="3.40.50.300">
    <property type="entry name" value="P-loop containing nucleotide triphosphate hydrolases"/>
    <property type="match status" value="1"/>
</dbReference>
<dbReference type="InterPro" id="IPR032675">
    <property type="entry name" value="LRR_dom_sf"/>
</dbReference>
<dbReference type="InterPro" id="IPR027417">
    <property type="entry name" value="P-loop_NTPase"/>
</dbReference>
<gene>
    <name evidence="10" type="ORF">Ddye_031728</name>
</gene>
<evidence type="ECO:0000256" key="5">
    <source>
        <dbReference type="ARBA" id="ARBA00022840"/>
    </source>
</evidence>
<evidence type="ECO:0000256" key="2">
    <source>
        <dbReference type="ARBA" id="ARBA00022737"/>
    </source>
</evidence>
<sequence length="1157" mass="131051">MVFVVEAVISTLLSASLQVLFDRLSPRTNLFEFLRRHNFDEILFKNLETTLLQVNAVLRDAEEKQITNLSVRQWIDELKDAAYHTADLLDEIHSLARSESHASNSSSLNKVVQKSKSKLEKMSRKLDSIAKHKDVLGLKESFSEKPSPRLQLTSLVDETEVYGRGTDKRKIMDFLLSGSVEVNDIPVVAIIGIAGVGKTTLAQLLYNDSDVKRRFKTRAWVYISQDFDVFKVTKTIYESVTLQSCNIKDLNILQVKLKKILTRKKFVIVLDDVWNEYYNKWDALRNFLKVGDSESRIIMTTRSQGVASTMRAIHNCHLRPLEDEYCWLVFANHAFGSPQAFAPPKMKSIGHKIMKKCGGLPLAAKVLGSLLYSKVDALEWKNILKSNIWDLPNGKSDILPSLRLSYYCLSSRVKECFAFCSIFPKGYVYDKEKLILLWMAEGFLLQPRSDRTMEEVGIECFHELLSTSFFQQANDDKSCFVMHDLINDLAQFASGESCFKFEIGMSHRISKRARHFSYVRDQTVDGLEKFDALKEAEFLWTFLPLGLSSSSVSCSINMTVVDTYLPRQKRLRVLSLSHYGNINSLPVELGKLLHLRYLDLSHNAIAELPRSIGCLYNLQTLILSHCAQLVTLPASMRNLINLGYLDLNRTTSLKMMPLEFGSLKSLQILTAFVVSNSTRGSRISELGGLLLLRGKLTLLELQNVRNVEDTDNAKLKDKENVKELEFNWSSNVGHDQETILEKLRPHENIEKVSIAGYGGTRLPEWLGDSSFSNMVILHLSDCRNCLSLPSLGQLSSLHELHVKNMELLNSIQVGFYGNGSSAFVSFASLSILKFEDMPNWIHWSSLAVTGGGFPSLQELHIQKCENLIEIPNCLPSLELLFINECWQFQFDDFIDYPALQTLHIESCNYPTNFTLNFSSQIKFLHIQNCRYLRFLEISEELHQELSLFWELEISECPNVELFSGRGFPAPNLKTFSVLYCNNLRSMPEQMHTLLSSLQTLKISGCPQLVSFPDGGLPLSLQTLTIQNCVNLTPQNTWGLRNMSSLTRLIIECAYDNVTSFPNEGLLPASLTSLKISGFPVLKILYLGGLQHLILLNDLHIECSRLQTLSDGTLPSSLSSLRISGCSSMTDLCRKDQGVYWDKISHIPNKVINSNEIY</sequence>
<feature type="domain" description="Disease resistance protein winged helix" evidence="8">
    <location>
        <begin position="422"/>
        <end position="490"/>
    </location>
</feature>
<dbReference type="Proteomes" id="UP001280121">
    <property type="component" value="Unassembled WGS sequence"/>
</dbReference>
<dbReference type="GO" id="GO:0005524">
    <property type="term" value="F:ATP binding"/>
    <property type="evidence" value="ECO:0007669"/>
    <property type="project" value="UniProtKB-KW"/>
</dbReference>
<dbReference type="Gene3D" id="1.20.5.4130">
    <property type="match status" value="1"/>
</dbReference>
<dbReference type="Pfam" id="PF23559">
    <property type="entry name" value="WHD_DRP"/>
    <property type="match status" value="1"/>
</dbReference>
<dbReference type="Gene3D" id="1.10.8.430">
    <property type="entry name" value="Helical domain of apoptotic protease-activating factors"/>
    <property type="match status" value="1"/>
</dbReference>
<organism evidence="10 11">
    <name type="scientific">Dipteronia dyeriana</name>
    <dbReference type="NCBI Taxonomy" id="168575"/>
    <lineage>
        <taxon>Eukaryota</taxon>
        <taxon>Viridiplantae</taxon>
        <taxon>Streptophyta</taxon>
        <taxon>Embryophyta</taxon>
        <taxon>Tracheophyta</taxon>
        <taxon>Spermatophyta</taxon>
        <taxon>Magnoliopsida</taxon>
        <taxon>eudicotyledons</taxon>
        <taxon>Gunneridae</taxon>
        <taxon>Pentapetalae</taxon>
        <taxon>rosids</taxon>
        <taxon>malvids</taxon>
        <taxon>Sapindales</taxon>
        <taxon>Sapindaceae</taxon>
        <taxon>Hippocastanoideae</taxon>
        <taxon>Acereae</taxon>
        <taxon>Dipteronia</taxon>
    </lineage>
</organism>
<dbReference type="Pfam" id="PF25019">
    <property type="entry name" value="LRR_R13L1-DRL21"/>
    <property type="match status" value="1"/>
</dbReference>
<keyword evidence="5" id="KW-0067">ATP-binding</keyword>
<keyword evidence="11" id="KW-1185">Reference proteome</keyword>
<dbReference type="InterPro" id="IPR056789">
    <property type="entry name" value="LRR_R13L1-DRL21"/>
</dbReference>
<feature type="domain" description="Disease resistance N-terminal" evidence="7">
    <location>
        <begin position="13"/>
        <end position="103"/>
    </location>
</feature>
<dbReference type="Pfam" id="PF13855">
    <property type="entry name" value="LRR_8"/>
    <property type="match status" value="1"/>
</dbReference>
<dbReference type="GO" id="GO:0051707">
    <property type="term" value="P:response to other organism"/>
    <property type="evidence" value="ECO:0007669"/>
    <property type="project" value="UniProtKB-ARBA"/>
</dbReference>
<dbReference type="PANTHER" id="PTHR36766">
    <property type="entry name" value="PLANT BROAD-SPECTRUM MILDEW RESISTANCE PROTEIN RPW8"/>
    <property type="match status" value="1"/>
</dbReference>
<evidence type="ECO:0000313" key="11">
    <source>
        <dbReference type="Proteomes" id="UP001280121"/>
    </source>
</evidence>
<evidence type="ECO:0000313" key="10">
    <source>
        <dbReference type="EMBL" id="KAK2636936.1"/>
    </source>
</evidence>
<evidence type="ECO:0000256" key="4">
    <source>
        <dbReference type="ARBA" id="ARBA00022821"/>
    </source>
</evidence>
<dbReference type="InterPro" id="IPR058922">
    <property type="entry name" value="WHD_DRP"/>
</dbReference>
<dbReference type="Gene3D" id="1.10.10.10">
    <property type="entry name" value="Winged helix-like DNA-binding domain superfamily/Winged helix DNA-binding domain"/>
    <property type="match status" value="1"/>
</dbReference>
<dbReference type="GO" id="GO:0043531">
    <property type="term" value="F:ADP binding"/>
    <property type="evidence" value="ECO:0007669"/>
    <property type="project" value="InterPro"/>
</dbReference>
<keyword evidence="4" id="KW-0611">Plant defense</keyword>
<dbReference type="GO" id="GO:0006952">
    <property type="term" value="P:defense response"/>
    <property type="evidence" value="ECO:0007669"/>
    <property type="project" value="UniProtKB-KW"/>
</dbReference>
<evidence type="ECO:0000259" key="8">
    <source>
        <dbReference type="Pfam" id="PF23559"/>
    </source>
</evidence>
<dbReference type="SUPFAM" id="SSF52540">
    <property type="entry name" value="P-loop containing nucleoside triphosphate hydrolases"/>
    <property type="match status" value="1"/>
</dbReference>
<dbReference type="PANTHER" id="PTHR36766:SF51">
    <property type="entry name" value="DISEASE RESISTANCE RPP13-LIKE PROTEIN 1"/>
    <property type="match status" value="1"/>
</dbReference>
<dbReference type="InterPro" id="IPR001611">
    <property type="entry name" value="Leu-rich_rpt"/>
</dbReference>
<dbReference type="Pfam" id="PF18052">
    <property type="entry name" value="Rx_N"/>
    <property type="match status" value="1"/>
</dbReference>
<evidence type="ECO:0000259" key="6">
    <source>
        <dbReference type="Pfam" id="PF00931"/>
    </source>
</evidence>
<protein>
    <submittedName>
        <fullName evidence="10">Uncharacterized protein</fullName>
    </submittedName>
</protein>
<keyword evidence="2" id="KW-0677">Repeat</keyword>
<dbReference type="Gene3D" id="3.80.10.10">
    <property type="entry name" value="Ribonuclease Inhibitor"/>
    <property type="match status" value="3"/>
</dbReference>
<dbReference type="SUPFAM" id="SSF52058">
    <property type="entry name" value="L domain-like"/>
    <property type="match status" value="2"/>
</dbReference>
<dbReference type="PRINTS" id="PR00364">
    <property type="entry name" value="DISEASERSIST"/>
</dbReference>
<dbReference type="EMBL" id="JANJYI010000009">
    <property type="protein sequence ID" value="KAK2636936.1"/>
    <property type="molecule type" value="Genomic_DNA"/>
</dbReference>
<reference evidence="10" key="1">
    <citation type="journal article" date="2023" name="Plant J.">
        <title>Genome sequences and population genomics provide insights into the demographic history, inbreeding, and mutation load of two 'living fossil' tree species of Dipteronia.</title>
        <authorList>
            <person name="Feng Y."/>
            <person name="Comes H.P."/>
            <person name="Chen J."/>
            <person name="Zhu S."/>
            <person name="Lu R."/>
            <person name="Zhang X."/>
            <person name="Li P."/>
            <person name="Qiu J."/>
            <person name="Olsen K.M."/>
            <person name="Qiu Y."/>
        </authorList>
    </citation>
    <scope>NUCLEOTIDE SEQUENCE</scope>
    <source>
        <strain evidence="10">KIB01</strain>
    </source>
</reference>